<evidence type="ECO:0000256" key="1">
    <source>
        <dbReference type="SAM" id="MobiDB-lite"/>
    </source>
</evidence>
<feature type="region of interest" description="Disordered" evidence="1">
    <location>
        <begin position="66"/>
        <end position="122"/>
    </location>
</feature>
<keyword evidence="3" id="KW-1185">Reference proteome</keyword>
<organism evidence="2 3">
    <name type="scientific">Oryza sativa subsp. indica</name>
    <name type="common">Rice</name>
    <dbReference type="NCBI Taxonomy" id="39946"/>
    <lineage>
        <taxon>Eukaryota</taxon>
        <taxon>Viridiplantae</taxon>
        <taxon>Streptophyta</taxon>
        <taxon>Embryophyta</taxon>
        <taxon>Tracheophyta</taxon>
        <taxon>Spermatophyta</taxon>
        <taxon>Magnoliopsida</taxon>
        <taxon>Liliopsida</taxon>
        <taxon>Poales</taxon>
        <taxon>Poaceae</taxon>
        <taxon>BOP clade</taxon>
        <taxon>Oryzoideae</taxon>
        <taxon>Oryzeae</taxon>
        <taxon>Oryzinae</taxon>
        <taxon>Oryza</taxon>
        <taxon>Oryza sativa</taxon>
    </lineage>
</organism>
<dbReference type="Proteomes" id="UP000007015">
    <property type="component" value="Chromosome 7"/>
</dbReference>
<name>A2YM51_ORYSI</name>
<sequence>MAAHSFLTVVTSPWPPPSSPSSTTIRWGGELDTAWCMEGDKLRMDLVASAPPLLYLLRPPYSSRRVSSVQIGTGDKGTPAAQQASDPSAPPSTLSDGETEKGSDETETGPNPASSLTPSPTPPLPCWLPLNLNDTNWGDGSRSFKTAVFFVLFLVTIIM</sequence>
<protein>
    <submittedName>
        <fullName evidence="2">Uncharacterized protein</fullName>
    </submittedName>
</protein>
<feature type="region of interest" description="Disordered" evidence="1">
    <location>
        <begin position="1"/>
        <end position="26"/>
    </location>
</feature>
<dbReference type="Gramene" id="BGIOSGA025862-TA">
    <property type="protein sequence ID" value="BGIOSGA025862-PA"/>
    <property type="gene ID" value="BGIOSGA025862"/>
</dbReference>
<dbReference type="EMBL" id="CM000132">
    <property type="protein sequence ID" value="EAZ04162.1"/>
    <property type="molecule type" value="Genomic_DNA"/>
</dbReference>
<proteinExistence type="predicted"/>
<evidence type="ECO:0000313" key="2">
    <source>
        <dbReference type="EMBL" id="EAZ04162.1"/>
    </source>
</evidence>
<evidence type="ECO:0000313" key="3">
    <source>
        <dbReference type="Proteomes" id="UP000007015"/>
    </source>
</evidence>
<dbReference type="HOGENOM" id="CLU_1663630_0_0_1"/>
<dbReference type="AlphaFoldDB" id="A2YM51"/>
<accession>A2YM51</accession>
<gene>
    <name evidence="2" type="ORF">OsI_26304</name>
</gene>
<reference evidence="2 3" key="1">
    <citation type="journal article" date="2005" name="PLoS Biol.">
        <title>The genomes of Oryza sativa: a history of duplications.</title>
        <authorList>
            <person name="Yu J."/>
            <person name="Wang J."/>
            <person name="Lin W."/>
            <person name="Li S."/>
            <person name="Li H."/>
            <person name="Zhou J."/>
            <person name="Ni P."/>
            <person name="Dong W."/>
            <person name="Hu S."/>
            <person name="Zeng C."/>
            <person name="Zhang J."/>
            <person name="Zhang Y."/>
            <person name="Li R."/>
            <person name="Xu Z."/>
            <person name="Li S."/>
            <person name="Li X."/>
            <person name="Zheng H."/>
            <person name="Cong L."/>
            <person name="Lin L."/>
            <person name="Yin J."/>
            <person name="Geng J."/>
            <person name="Li G."/>
            <person name="Shi J."/>
            <person name="Liu J."/>
            <person name="Lv H."/>
            <person name="Li J."/>
            <person name="Wang J."/>
            <person name="Deng Y."/>
            <person name="Ran L."/>
            <person name="Shi X."/>
            <person name="Wang X."/>
            <person name="Wu Q."/>
            <person name="Li C."/>
            <person name="Ren X."/>
            <person name="Wang J."/>
            <person name="Wang X."/>
            <person name="Li D."/>
            <person name="Liu D."/>
            <person name="Zhang X."/>
            <person name="Ji Z."/>
            <person name="Zhao W."/>
            <person name="Sun Y."/>
            <person name="Zhang Z."/>
            <person name="Bao J."/>
            <person name="Han Y."/>
            <person name="Dong L."/>
            <person name="Ji J."/>
            <person name="Chen P."/>
            <person name="Wu S."/>
            <person name="Liu J."/>
            <person name="Xiao Y."/>
            <person name="Bu D."/>
            <person name="Tan J."/>
            <person name="Yang L."/>
            <person name="Ye C."/>
            <person name="Zhang J."/>
            <person name="Xu J."/>
            <person name="Zhou Y."/>
            <person name="Yu Y."/>
            <person name="Zhang B."/>
            <person name="Zhuang S."/>
            <person name="Wei H."/>
            <person name="Liu B."/>
            <person name="Lei M."/>
            <person name="Yu H."/>
            <person name="Li Y."/>
            <person name="Xu H."/>
            <person name="Wei S."/>
            <person name="He X."/>
            <person name="Fang L."/>
            <person name="Zhang Z."/>
            <person name="Zhang Y."/>
            <person name="Huang X."/>
            <person name="Su Z."/>
            <person name="Tong W."/>
            <person name="Li J."/>
            <person name="Tong Z."/>
            <person name="Li S."/>
            <person name="Ye J."/>
            <person name="Wang L."/>
            <person name="Fang L."/>
            <person name="Lei T."/>
            <person name="Chen C."/>
            <person name="Chen H."/>
            <person name="Xu Z."/>
            <person name="Li H."/>
            <person name="Huang H."/>
            <person name="Zhang F."/>
            <person name="Xu H."/>
            <person name="Li N."/>
            <person name="Zhao C."/>
            <person name="Li S."/>
            <person name="Dong L."/>
            <person name="Huang Y."/>
            <person name="Li L."/>
            <person name="Xi Y."/>
            <person name="Qi Q."/>
            <person name="Li W."/>
            <person name="Zhang B."/>
            <person name="Hu W."/>
            <person name="Zhang Y."/>
            <person name="Tian X."/>
            <person name="Jiao Y."/>
            <person name="Liang X."/>
            <person name="Jin J."/>
            <person name="Gao L."/>
            <person name="Zheng W."/>
            <person name="Hao B."/>
            <person name="Liu S."/>
            <person name="Wang W."/>
            <person name="Yuan L."/>
            <person name="Cao M."/>
            <person name="McDermott J."/>
            <person name="Samudrala R."/>
            <person name="Wang J."/>
            <person name="Wong G.K."/>
            <person name="Yang H."/>
        </authorList>
    </citation>
    <scope>NUCLEOTIDE SEQUENCE [LARGE SCALE GENOMIC DNA]</scope>
    <source>
        <strain evidence="3">cv. 93-11</strain>
    </source>
</reference>